<dbReference type="Gene3D" id="3.40.50.1820">
    <property type="entry name" value="alpha/beta hydrolase"/>
    <property type="match status" value="1"/>
</dbReference>
<keyword evidence="1" id="KW-0378">Hydrolase</keyword>
<comment type="caution">
    <text evidence="1">The sequence shown here is derived from an EMBL/GenBank/DDBJ whole genome shotgun (WGS) entry which is preliminary data.</text>
</comment>
<dbReference type="InterPro" id="IPR029058">
    <property type="entry name" value="AB_hydrolase_fold"/>
</dbReference>
<protein>
    <submittedName>
        <fullName evidence="1">Hydrolase 2, exosortase A system-associated</fullName>
    </submittedName>
</protein>
<reference evidence="1 2" key="1">
    <citation type="submission" date="2019-07" db="EMBL/GenBank/DDBJ databases">
        <title>The pathways for chlorine oxyanion respiration interact through the shared metabolite chlorate.</title>
        <authorList>
            <person name="Barnum T.P."/>
            <person name="Cheng Y."/>
            <person name="Hill K.A."/>
            <person name="Lucas L.N."/>
            <person name="Carlson H.K."/>
            <person name="Coates J.D."/>
        </authorList>
    </citation>
    <scope>NUCLEOTIDE SEQUENCE [LARGE SCALE GENOMIC DNA]</scope>
    <source>
        <strain evidence="1 2">SFB-1</strain>
    </source>
</reference>
<dbReference type="SUPFAM" id="SSF53474">
    <property type="entry name" value="alpha/beta-Hydrolases"/>
    <property type="match status" value="1"/>
</dbReference>
<dbReference type="EMBL" id="VMNI01000014">
    <property type="protein sequence ID" value="TVO75017.1"/>
    <property type="molecule type" value="Genomic_DNA"/>
</dbReference>
<dbReference type="GO" id="GO:0016787">
    <property type="term" value="F:hydrolase activity"/>
    <property type="evidence" value="ECO:0007669"/>
    <property type="project" value="UniProtKB-KW"/>
</dbReference>
<dbReference type="Proteomes" id="UP000318349">
    <property type="component" value="Unassembled WGS sequence"/>
</dbReference>
<accession>A0A558EJ59</accession>
<evidence type="ECO:0000313" key="2">
    <source>
        <dbReference type="Proteomes" id="UP000318349"/>
    </source>
</evidence>
<sequence length="284" mass="30804">MCFRQIAVTTQSREAFFLPGPFDPGRFCLLQIPSEALKGCVLFVPAFAEEMNKSRRMVALAADYFAANGWASMLLDPSGCGDSGGDFSDAEWLGWQDDIDAAYTWLSERFGVTPVLWSMRAGCLLVTDWLRSRQIDVPTLFWQPVIHGKQHLTQFLFLKAAGEMLGDSDGRAVMARTRQDLASGCSVEIAGYTLSPYLAEGLEAASLEAFPSLKSTTTVIEVLASEGVSGPNSIALQQKWSAMSIPYAWATVTGPAFWRTQEISVALSLPVVSLDALNGGVGEL</sequence>
<dbReference type="InterPro" id="IPR017532">
    <property type="entry name" value="Hydrolase-2_PEP"/>
</dbReference>
<proteinExistence type="predicted"/>
<organism evidence="1 2">
    <name type="scientific">Denitromonas halophila</name>
    <dbReference type="NCBI Taxonomy" id="1629404"/>
    <lineage>
        <taxon>Bacteria</taxon>
        <taxon>Pseudomonadati</taxon>
        <taxon>Pseudomonadota</taxon>
        <taxon>Betaproteobacteria</taxon>
        <taxon>Rhodocyclales</taxon>
        <taxon>Zoogloeaceae</taxon>
        <taxon>Denitromonas</taxon>
    </lineage>
</organism>
<gene>
    <name evidence="1" type="ORF">FHP89_14505</name>
</gene>
<dbReference type="NCBIfam" id="TIGR03101">
    <property type="entry name" value="hydr2_PEP"/>
    <property type="match status" value="1"/>
</dbReference>
<evidence type="ECO:0000313" key="1">
    <source>
        <dbReference type="EMBL" id="TVO75017.1"/>
    </source>
</evidence>
<dbReference type="AlphaFoldDB" id="A0A558EJ59"/>
<name>A0A558EJ59_9RHOO</name>